<dbReference type="OrthoDB" id="9803925at2"/>
<organism evidence="1 2">
    <name type="scientific">Acuticoccus sediminis</name>
    <dbReference type="NCBI Taxonomy" id="2184697"/>
    <lineage>
        <taxon>Bacteria</taxon>
        <taxon>Pseudomonadati</taxon>
        <taxon>Pseudomonadota</taxon>
        <taxon>Alphaproteobacteria</taxon>
        <taxon>Hyphomicrobiales</taxon>
        <taxon>Amorphaceae</taxon>
        <taxon>Acuticoccus</taxon>
    </lineage>
</organism>
<accession>A0A8B2NKS6</accession>
<dbReference type="EMBL" id="QHHQ01000012">
    <property type="protein sequence ID" value="RAH96553.1"/>
    <property type="molecule type" value="Genomic_DNA"/>
</dbReference>
<name>A0A8B2NKS6_9HYPH</name>
<keyword evidence="2" id="KW-1185">Reference proteome</keyword>
<comment type="caution">
    <text evidence="1">The sequence shown here is derived from an EMBL/GenBank/DDBJ whole genome shotgun (WGS) entry which is preliminary data.</text>
</comment>
<dbReference type="Gene3D" id="3.30.420.10">
    <property type="entry name" value="Ribonuclease H-like superfamily/Ribonuclease H"/>
    <property type="match status" value="1"/>
</dbReference>
<proteinExistence type="predicted"/>
<dbReference type="RefSeq" id="WP_111352422.1">
    <property type="nucleotide sequence ID" value="NZ_QHHQ01000012.1"/>
</dbReference>
<protein>
    <submittedName>
        <fullName evidence="1">DNA polymerase III subunit epsilon</fullName>
    </submittedName>
</protein>
<gene>
    <name evidence="1" type="ORF">DLJ53_32095</name>
</gene>
<evidence type="ECO:0000313" key="2">
    <source>
        <dbReference type="Proteomes" id="UP000249590"/>
    </source>
</evidence>
<dbReference type="GO" id="GO:0003676">
    <property type="term" value="F:nucleic acid binding"/>
    <property type="evidence" value="ECO:0007669"/>
    <property type="project" value="InterPro"/>
</dbReference>
<dbReference type="SUPFAM" id="SSF53098">
    <property type="entry name" value="Ribonuclease H-like"/>
    <property type="match status" value="1"/>
</dbReference>
<dbReference type="InterPro" id="IPR012337">
    <property type="entry name" value="RNaseH-like_sf"/>
</dbReference>
<evidence type="ECO:0000313" key="1">
    <source>
        <dbReference type="EMBL" id="RAH96553.1"/>
    </source>
</evidence>
<dbReference type="AlphaFoldDB" id="A0A8B2NKS6"/>
<dbReference type="InterPro" id="IPR036397">
    <property type="entry name" value="RNaseH_sf"/>
</dbReference>
<dbReference type="Proteomes" id="UP000249590">
    <property type="component" value="Unassembled WGS sequence"/>
</dbReference>
<reference evidence="1 2" key="1">
    <citation type="submission" date="2018-05" db="EMBL/GenBank/DDBJ databases">
        <title>Acuticoccus sediminis sp. nov., isolated from deep-sea sediment of Indian Ocean.</title>
        <authorList>
            <person name="Liu X."/>
            <person name="Lai Q."/>
            <person name="Du Y."/>
            <person name="Sun F."/>
            <person name="Zhang X."/>
            <person name="Wang S."/>
            <person name="Shao Z."/>
        </authorList>
    </citation>
    <scope>NUCLEOTIDE SEQUENCE [LARGE SCALE GENOMIC DNA]</scope>
    <source>
        <strain evidence="1 2">PTG4-2</strain>
    </source>
</reference>
<sequence>MTYVVVDIEADGPDPAVNSMLCLAAAAVSTDLREAGTFTVNLAPRDGAATNEKTLAWFREEAADAYAAITCDPVAPAEAMARFVAFVESLPGPRIFVAHPLIFDGSWVDHYLELYTGVRLFGLAQHRTSLFMRTGIDLPSLIMGVTGRAFDDCHRGRIPEAWFGDVPHTHDALDDARGYASVLATVLAMQGDRAG</sequence>